<feature type="domain" description="RDD" evidence="7">
    <location>
        <begin position="114"/>
        <end position="255"/>
    </location>
</feature>
<feature type="transmembrane region" description="Helical" evidence="6">
    <location>
        <begin position="161"/>
        <end position="188"/>
    </location>
</feature>
<evidence type="ECO:0000313" key="9">
    <source>
        <dbReference type="EMBL" id="MBB1087741.1"/>
    </source>
</evidence>
<dbReference type="Pfam" id="PF06271">
    <property type="entry name" value="RDD"/>
    <property type="match status" value="1"/>
</dbReference>
<dbReference type="PANTHER" id="PTHR36115">
    <property type="entry name" value="PROLINE-RICH ANTIGEN HOMOLOG-RELATED"/>
    <property type="match status" value="1"/>
</dbReference>
<evidence type="ECO:0000259" key="7">
    <source>
        <dbReference type="Pfam" id="PF06271"/>
    </source>
</evidence>
<protein>
    <submittedName>
        <fullName evidence="9">RDD family protein</fullName>
    </submittedName>
</protein>
<proteinExistence type="predicted"/>
<dbReference type="InterPro" id="IPR035445">
    <property type="entry name" value="GYF-like_dom_sf"/>
</dbReference>
<feature type="transmembrane region" description="Helical" evidence="6">
    <location>
        <begin position="224"/>
        <end position="244"/>
    </location>
</feature>
<keyword evidence="10" id="KW-1185">Reference proteome</keyword>
<keyword evidence="5 6" id="KW-0472">Membrane</keyword>
<sequence length="310" mass="32846">MTQWYYSDDARNRQGPVPASDMAALHAEARLQPDTLVWREGMDQWQPWRTVMGEVLPASPDATARTLADGVNPYETVPARGAATPSAGLDSPYAPPSAQLADLSGHVAGGAVVYAGFWKRAAAYMIDYFVIGMVTWVVQMVVMAMFFGVGAGAMATGDAGAIMAGGMVGMLVGMIAIPLVLQAIYYAAFHASAKQATLGKMAIGIKVTDDAGQRISFARGIGRFFAAIVSSLLLCIGYIMAGFTERKRALHDMMCSTLVVDQWAFTAHPERQDPRLGTVATVILVIGGLLVLGYVGLMMLIGAMAVMGGN</sequence>
<organism evidence="9 10">
    <name type="scientific">Marilutibacter penaei</name>
    <dbReference type="NCBI Taxonomy" id="2759900"/>
    <lineage>
        <taxon>Bacteria</taxon>
        <taxon>Pseudomonadati</taxon>
        <taxon>Pseudomonadota</taxon>
        <taxon>Gammaproteobacteria</taxon>
        <taxon>Lysobacterales</taxon>
        <taxon>Lysobacteraceae</taxon>
        <taxon>Marilutibacter</taxon>
    </lineage>
</organism>
<dbReference type="SUPFAM" id="SSF55277">
    <property type="entry name" value="GYF domain"/>
    <property type="match status" value="1"/>
</dbReference>
<feature type="transmembrane region" description="Helical" evidence="6">
    <location>
        <begin position="279"/>
        <end position="306"/>
    </location>
</feature>
<keyword evidence="2" id="KW-1003">Cell membrane</keyword>
<evidence type="ECO:0000259" key="8">
    <source>
        <dbReference type="Pfam" id="PF14237"/>
    </source>
</evidence>
<dbReference type="GO" id="GO:0005886">
    <property type="term" value="C:plasma membrane"/>
    <property type="evidence" value="ECO:0007669"/>
    <property type="project" value="UniProtKB-SubCell"/>
</dbReference>
<dbReference type="AlphaFoldDB" id="A0A7W3U2H3"/>
<evidence type="ECO:0000256" key="6">
    <source>
        <dbReference type="SAM" id="Phobius"/>
    </source>
</evidence>
<dbReference type="RefSeq" id="WP_182668534.1">
    <property type="nucleotide sequence ID" value="NZ_JACHTE010000003.1"/>
</dbReference>
<reference evidence="9 10" key="1">
    <citation type="submission" date="2020-07" db="EMBL/GenBank/DDBJ databases">
        <authorList>
            <person name="Xu S."/>
            <person name="Li A."/>
        </authorList>
    </citation>
    <scope>NUCLEOTIDE SEQUENCE [LARGE SCALE GENOMIC DNA]</scope>
    <source>
        <strain evidence="9 10">SG-8</strain>
    </source>
</reference>
<evidence type="ECO:0000256" key="5">
    <source>
        <dbReference type="ARBA" id="ARBA00023136"/>
    </source>
</evidence>
<evidence type="ECO:0000313" key="10">
    <source>
        <dbReference type="Proteomes" id="UP000552587"/>
    </source>
</evidence>
<feature type="transmembrane region" description="Helical" evidence="6">
    <location>
        <begin position="128"/>
        <end position="155"/>
    </location>
</feature>
<dbReference type="EMBL" id="JACHTE010000003">
    <property type="protein sequence ID" value="MBB1087741.1"/>
    <property type="molecule type" value="Genomic_DNA"/>
</dbReference>
<accession>A0A7W3U2H3</accession>
<comment type="subcellular location">
    <subcellularLocation>
        <location evidence="1">Cell membrane</location>
        <topology evidence="1">Multi-pass membrane protein</topology>
    </subcellularLocation>
</comment>
<feature type="domain" description="GYF" evidence="8">
    <location>
        <begin position="4"/>
        <end position="51"/>
    </location>
</feature>
<gene>
    <name evidence="9" type="ORF">H4F99_04480</name>
</gene>
<evidence type="ECO:0000256" key="3">
    <source>
        <dbReference type="ARBA" id="ARBA00022692"/>
    </source>
</evidence>
<keyword evidence="3 6" id="KW-0812">Transmembrane</keyword>
<evidence type="ECO:0000256" key="1">
    <source>
        <dbReference type="ARBA" id="ARBA00004651"/>
    </source>
</evidence>
<keyword evidence="4 6" id="KW-1133">Transmembrane helix</keyword>
<dbReference type="InterPro" id="IPR051791">
    <property type="entry name" value="Pra-immunoreactive"/>
</dbReference>
<evidence type="ECO:0000256" key="4">
    <source>
        <dbReference type="ARBA" id="ARBA00022989"/>
    </source>
</evidence>
<dbReference type="Gene3D" id="3.30.1490.40">
    <property type="match status" value="1"/>
</dbReference>
<comment type="caution">
    <text evidence="9">The sequence shown here is derived from an EMBL/GenBank/DDBJ whole genome shotgun (WGS) entry which is preliminary data.</text>
</comment>
<dbReference type="Proteomes" id="UP000552587">
    <property type="component" value="Unassembled WGS sequence"/>
</dbReference>
<evidence type="ECO:0000256" key="2">
    <source>
        <dbReference type="ARBA" id="ARBA00022475"/>
    </source>
</evidence>
<dbReference type="InterPro" id="IPR025640">
    <property type="entry name" value="GYF_2"/>
</dbReference>
<name>A0A7W3U2H3_9GAMM</name>
<dbReference type="Pfam" id="PF14237">
    <property type="entry name" value="GYF_2"/>
    <property type="match status" value="1"/>
</dbReference>
<dbReference type="InterPro" id="IPR010432">
    <property type="entry name" value="RDD"/>
</dbReference>
<dbReference type="PANTHER" id="PTHR36115:SF6">
    <property type="entry name" value="PROLINE-RICH ANTIGEN HOMOLOG"/>
    <property type="match status" value="1"/>
</dbReference>